<dbReference type="CDD" id="cd06662">
    <property type="entry name" value="SURF1"/>
    <property type="match status" value="1"/>
</dbReference>
<evidence type="ECO:0000256" key="2">
    <source>
        <dbReference type="ARBA" id="ARBA00007165"/>
    </source>
</evidence>
<dbReference type="Proteomes" id="UP000680067">
    <property type="component" value="Unassembled WGS sequence"/>
</dbReference>
<evidence type="ECO:0000256" key="3">
    <source>
        <dbReference type="ARBA" id="ARBA00022692"/>
    </source>
</evidence>
<feature type="transmembrane region" description="Helical" evidence="6">
    <location>
        <begin position="28"/>
        <end position="50"/>
    </location>
</feature>
<comment type="similarity">
    <text evidence="2 6">Belongs to the SURF1 family.</text>
</comment>
<dbReference type="EMBL" id="JAGSPN010000016">
    <property type="protein sequence ID" value="MBR7783906.1"/>
    <property type="molecule type" value="Genomic_DNA"/>
</dbReference>
<comment type="caution">
    <text evidence="8">The sequence shown here is derived from an EMBL/GenBank/DDBJ whole genome shotgun (WGS) entry which is preliminary data.</text>
</comment>
<protein>
    <recommendedName>
        <fullName evidence="6">SURF1-like protein</fullName>
    </recommendedName>
</protein>
<keyword evidence="6" id="KW-1003">Cell membrane</keyword>
<keyword evidence="4 6" id="KW-1133">Transmembrane helix</keyword>
<dbReference type="RefSeq" id="WP_212689185.1">
    <property type="nucleotide sequence ID" value="NZ_JAGSPN010000016.1"/>
</dbReference>
<dbReference type="InterPro" id="IPR045214">
    <property type="entry name" value="Surf1/Surf4"/>
</dbReference>
<keyword evidence="5 6" id="KW-0472">Membrane</keyword>
<evidence type="ECO:0000313" key="9">
    <source>
        <dbReference type="Proteomes" id="UP000680067"/>
    </source>
</evidence>
<feature type="transmembrane region" description="Helical" evidence="6">
    <location>
        <begin position="229"/>
        <end position="249"/>
    </location>
</feature>
<dbReference type="InterPro" id="IPR002994">
    <property type="entry name" value="Surf1/Shy1"/>
</dbReference>
<proteinExistence type="inferred from homology"/>
<dbReference type="PANTHER" id="PTHR23427:SF2">
    <property type="entry name" value="SURFEIT LOCUS PROTEIN 1"/>
    <property type="match status" value="1"/>
</dbReference>
<evidence type="ECO:0000256" key="4">
    <source>
        <dbReference type="ARBA" id="ARBA00022989"/>
    </source>
</evidence>
<keyword evidence="3 6" id="KW-0812">Transmembrane</keyword>
<keyword evidence="9" id="KW-1185">Reference proteome</keyword>
<evidence type="ECO:0000256" key="6">
    <source>
        <dbReference type="RuleBase" id="RU363076"/>
    </source>
</evidence>
<evidence type="ECO:0000256" key="1">
    <source>
        <dbReference type="ARBA" id="ARBA00004370"/>
    </source>
</evidence>
<gene>
    <name evidence="8" type="ORF">KDM89_17305</name>
</gene>
<evidence type="ECO:0000256" key="7">
    <source>
        <dbReference type="SAM" id="MobiDB-lite"/>
    </source>
</evidence>
<dbReference type="GO" id="GO:0005886">
    <property type="term" value="C:plasma membrane"/>
    <property type="evidence" value="ECO:0007669"/>
    <property type="project" value="UniProtKB-SubCell"/>
</dbReference>
<dbReference type="PROSITE" id="PS50895">
    <property type="entry name" value="SURF1"/>
    <property type="match status" value="1"/>
</dbReference>
<evidence type="ECO:0000313" key="8">
    <source>
        <dbReference type="EMBL" id="MBR7783906.1"/>
    </source>
</evidence>
<comment type="subcellular location">
    <subcellularLocation>
        <location evidence="6">Cell membrane</location>
        <topology evidence="6">Multi-pass membrane protein</topology>
    </subcellularLocation>
    <subcellularLocation>
        <location evidence="1">Membrane</location>
    </subcellularLocation>
</comment>
<name>A0A941DS72_9BURK</name>
<reference evidence="8" key="1">
    <citation type="submission" date="2021-04" db="EMBL/GenBank/DDBJ databases">
        <title>novel species isolated from subtropical streams in China.</title>
        <authorList>
            <person name="Lu H."/>
        </authorList>
    </citation>
    <scope>NUCLEOTIDE SEQUENCE</scope>
    <source>
        <strain evidence="8">LFS511W</strain>
    </source>
</reference>
<dbReference type="Pfam" id="PF02104">
    <property type="entry name" value="SURF1"/>
    <property type="match status" value="1"/>
</dbReference>
<organism evidence="8 9">
    <name type="scientific">Undibacterium luofuense</name>
    <dbReference type="NCBI Taxonomy" id="2828733"/>
    <lineage>
        <taxon>Bacteria</taxon>
        <taxon>Pseudomonadati</taxon>
        <taxon>Pseudomonadota</taxon>
        <taxon>Betaproteobacteria</taxon>
        <taxon>Burkholderiales</taxon>
        <taxon>Oxalobacteraceae</taxon>
        <taxon>Undibacterium</taxon>
    </lineage>
</organism>
<dbReference type="PANTHER" id="PTHR23427">
    <property type="entry name" value="SURFEIT LOCUS PROTEIN"/>
    <property type="match status" value="1"/>
</dbReference>
<feature type="region of interest" description="Disordered" evidence="7">
    <location>
        <begin position="1"/>
        <end position="20"/>
    </location>
</feature>
<sequence length="258" mass="28891">MSPADHGNQVTAQAVTGSGDHSRQSASLWLVICTGVVFVILFSLGCWQVYRWQWKLDLIQRVESRVHQTAVAAPDRAGWPAVSRDQSEYLHVNLQGQLQYARSLPVVASTIHGSGYWVMTPLIRNNGERILINRGFVKNMAAFDAELKKRDEQPVSITGLLRISEPGGSVLRKNDPDARRWYSRDVKAMGQAMGLADLAPYFVDQEAGTEVSDGPVAGLTMIRFQNSHVVYALTWFTLAALSLVGYRLIRRHRRDDRD</sequence>
<dbReference type="AlphaFoldDB" id="A0A941DS72"/>
<accession>A0A941DS72</accession>
<evidence type="ECO:0000256" key="5">
    <source>
        <dbReference type="ARBA" id="ARBA00023136"/>
    </source>
</evidence>